<feature type="compositionally biased region" description="Acidic residues" evidence="1">
    <location>
        <begin position="92"/>
        <end position="104"/>
    </location>
</feature>
<feature type="compositionally biased region" description="Basic residues" evidence="1">
    <location>
        <begin position="39"/>
        <end position="50"/>
    </location>
</feature>
<accession>A0A397G7P6</accession>
<proteinExistence type="predicted"/>
<dbReference type="Proteomes" id="UP000266861">
    <property type="component" value="Unassembled WGS sequence"/>
</dbReference>
<evidence type="ECO:0000313" key="2">
    <source>
        <dbReference type="EMBL" id="RHZ45376.1"/>
    </source>
</evidence>
<dbReference type="OrthoDB" id="10519865at2759"/>
<dbReference type="AlphaFoldDB" id="A0A397G7P6"/>
<organism evidence="2 3">
    <name type="scientific">Diversispora epigaea</name>
    <dbReference type="NCBI Taxonomy" id="1348612"/>
    <lineage>
        <taxon>Eukaryota</taxon>
        <taxon>Fungi</taxon>
        <taxon>Fungi incertae sedis</taxon>
        <taxon>Mucoromycota</taxon>
        <taxon>Glomeromycotina</taxon>
        <taxon>Glomeromycetes</taxon>
        <taxon>Diversisporales</taxon>
        <taxon>Diversisporaceae</taxon>
        <taxon>Diversispora</taxon>
    </lineage>
</organism>
<protein>
    <submittedName>
        <fullName evidence="2">Uncharacterized protein</fullName>
    </submittedName>
</protein>
<evidence type="ECO:0000256" key="1">
    <source>
        <dbReference type="SAM" id="MobiDB-lite"/>
    </source>
</evidence>
<sequence>MDLCNNDNEGKKRTRSNGSTKESPQKYSDTKKTVTTTLRKPRGFMKKFPFKAKDKTNQNSNQLNKIQNSKSSTKSNESEIIETSDSATNKPDEDDDNLSDELDTTNDINESNDANSVNEVKNDFILESLDHLIINQENDSNSLTFENKELLEEQSLSNSYNNLNNPSDSITINKQNIDEEQIDDDPTIYTEQSIFDEVYNSAAIALSSFIKTIELTVLDASRSFRVAPIKISFYSDGAEPKLYNGIKNLDPSKFTEFSENGYYMLETCSSHIVEHLQIVFPCSKVILDSGEDANNIIISKFMNSMEVLKHLKKRRIG</sequence>
<feature type="compositionally biased region" description="Polar residues" evidence="1">
    <location>
        <begin position="16"/>
        <end position="38"/>
    </location>
</feature>
<evidence type="ECO:0000313" key="3">
    <source>
        <dbReference type="Proteomes" id="UP000266861"/>
    </source>
</evidence>
<comment type="caution">
    <text evidence="2">The sequence shown here is derived from an EMBL/GenBank/DDBJ whole genome shotgun (WGS) entry which is preliminary data.</text>
</comment>
<dbReference type="EMBL" id="PQFF01000549">
    <property type="protein sequence ID" value="RHZ45376.1"/>
    <property type="molecule type" value="Genomic_DNA"/>
</dbReference>
<reference evidence="2 3" key="1">
    <citation type="submission" date="2018-08" db="EMBL/GenBank/DDBJ databases">
        <title>Genome and evolution of the arbuscular mycorrhizal fungus Diversispora epigaea (formerly Glomus versiforme) and its bacterial endosymbionts.</title>
        <authorList>
            <person name="Sun X."/>
            <person name="Fei Z."/>
            <person name="Harrison M."/>
        </authorList>
    </citation>
    <scope>NUCLEOTIDE SEQUENCE [LARGE SCALE GENOMIC DNA]</scope>
    <source>
        <strain evidence="2 3">IT104</strain>
    </source>
</reference>
<keyword evidence="3" id="KW-1185">Reference proteome</keyword>
<feature type="region of interest" description="Disordered" evidence="1">
    <location>
        <begin position="1"/>
        <end position="115"/>
    </location>
</feature>
<gene>
    <name evidence="2" type="ORF">Glove_680g78</name>
</gene>
<feature type="compositionally biased region" description="Polar residues" evidence="1">
    <location>
        <begin position="57"/>
        <end position="67"/>
    </location>
</feature>
<name>A0A397G7P6_9GLOM</name>